<dbReference type="SUPFAM" id="SSF143555">
    <property type="entry name" value="FwdE-like"/>
    <property type="match status" value="1"/>
</dbReference>
<organism evidence="7 8">
    <name type="scientific">Candidatus Thermofonsia Clade 1 bacterium</name>
    <dbReference type="NCBI Taxonomy" id="2364210"/>
    <lineage>
        <taxon>Bacteria</taxon>
        <taxon>Bacillati</taxon>
        <taxon>Chloroflexota</taxon>
        <taxon>Candidatus Thermofontia</taxon>
        <taxon>Candidatus Thermofonsia Clade 1</taxon>
    </lineage>
</organism>
<dbReference type="PANTHER" id="PTHR39418:SF1">
    <property type="entry name" value="DEHYDROGENASE"/>
    <property type="match status" value="1"/>
</dbReference>
<comment type="caution">
    <text evidence="7">The sequence shown here is derived from an EMBL/GenBank/DDBJ whole genome shotgun (WGS) entry which is preliminary data.</text>
</comment>
<dbReference type="Pfam" id="PF02663">
    <property type="entry name" value="FmdE"/>
    <property type="match status" value="1"/>
</dbReference>
<sequence>MPDLQTLLEQSAALHNHLCPRQVLGVQMGIYAGELLGLELPQTGKRLYALIETDGCFADGVAVASGCWLGHRTLRLLDYGKVAATFYDSLSQRAVRIAPRPDIRSRAIALFPEAASRWQAQLQAYQRLSRSELFNVQQVALRLDMQALISRPDHRVICARCGEEILNEREMLLNGEIVCRSCAGESYYTLICHADAYVD</sequence>
<dbReference type="AlphaFoldDB" id="A0A2M8PZC8"/>
<evidence type="ECO:0000313" key="6">
    <source>
        <dbReference type="EMBL" id="PJF35491.1"/>
    </source>
</evidence>
<reference evidence="8 9" key="1">
    <citation type="submission" date="2017-11" db="EMBL/GenBank/DDBJ databases">
        <title>Evolution of Phototrophy in the Chloroflexi Phylum Driven by Horizontal Gene Transfer.</title>
        <authorList>
            <person name="Ward L.M."/>
            <person name="Hemp J."/>
            <person name="Shih P.M."/>
            <person name="Mcglynn S.E."/>
            <person name="Fischer W."/>
        </authorList>
    </citation>
    <scope>NUCLEOTIDE SEQUENCE [LARGE SCALE GENOMIC DNA]</scope>
    <source>
        <strain evidence="7">CP1_1M</strain>
        <strain evidence="6">JP3_13</strain>
    </source>
</reference>
<accession>A0A2M8PD62</accession>
<evidence type="ECO:0000256" key="2">
    <source>
        <dbReference type="ARBA" id="ARBA00022771"/>
    </source>
</evidence>
<proteinExistence type="predicted"/>
<dbReference type="Proteomes" id="UP000229681">
    <property type="component" value="Unassembled WGS sequence"/>
</dbReference>
<evidence type="ECO:0000259" key="4">
    <source>
        <dbReference type="Pfam" id="PF01258"/>
    </source>
</evidence>
<dbReference type="GO" id="GO:0008270">
    <property type="term" value="F:zinc ion binding"/>
    <property type="evidence" value="ECO:0007669"/>
    <property type="project" value="UniProtKB-KW"/>
</dbReference>
<dbReference type="Proteomes" id="UP000228947">
    <property type="component" value="Unassembled WGS sequence"/>
</dbReference>
<dbReference type="InterPro" id="IPR003814">
    <property type="entry name" value="FmdEsu_dom"/>
</dbReference>
<evidence type="ECO:0000313" key="7">
    <source>
        <dbReference type="EMBL" id="PJF42891.1"/>
    </source>
</evidence>
<gene>
    <name evidence="6" type="ORF">CUN49_10270</name>
    <name evidence="7" type="ORF">CUN50_02540</name>
</gene>
<evidence type="ECO:0000256" key="1">
    <source>
        <dbReference type="ARBA" id="ARBA00022723"/>
    </source>
</evidence>
<keyword evidence="2" id="KW-0863">Zinc-finger</keyword>
<feature type="domain" description="Formylmethanofuran dehydrogenase subunit E" evidence="5">
    <location>
        <begin position="15"/>
        <end position="134"/>
    </location>
</feature>
<evidence type="ECO:0000313" key="9">
    <source>
        <dbReference type="Proteomes" id="UP000229681"/>
    </source>
</evidence>
<dbReference type="InterPro" id="IPR053194">
    <property type="entry name" value="tRNA_methyltr_O"/>
</dbReference>
<accession>A0A2M8PZC8</accession>
<protein>
    <submittedName>
        <fullName evidence="7">Formylmethanofuran dehydrogenase</fullName>
    </submittedName>
</protein>
<keyword evidence="1" id="KW-0479">Metal-binding</keyword>
<evidence type="ECO:0000256" key="3">
    <source>
        <dbReference type="ARBA" id="ARBA00022833"/>
    </source>
</evidence>
<dbReference type="Gene3D" id="3.30.1330.130">
    <property type="match status" value="1"/>
</dbReference>
<dbReference type="EMBL" id="PGTL01000007">
    <property type="protein sequence ID" value="PJF42891.1"/>
    <property type="molecule type" value="Genomic_DNA"/>
</dbReference>
<feature type="domain" description="Zinc finger DksA/TraR C4-type" evidence="4">
    <location>
        <begin position="157"/>
        <end position="188"/>
    </location>
</feature>
<keyword evidence="3" id="KW-0862">Zinc</keyword>
<dbReference type="Pfam" id="PF01258">
    <property type="entry name" value="zf-dskA_traR"/>
    <property type="match status" value="1"/>
</dbReference>
<dbReference type="InterPro" id="IPR000962">
    <property type="entry name" value="Znf_DskA_TraR"/>
</dbReference>
<name>A0A2M8PZC8_9CHLR</name>
<evidence type="ECO:0000313" key="8">
    <source>
        <dbReference type="Proteomes" id="UP000228947"/>
    </source>
</evidence>
<dbReference type="EMBL" id="PGTM01000148">
    <property type="protein sequence ID" value="PJF35491.1"/>
    <property type="molecule type" value="Genomic_DNA"/>
</dbReference>
<evidence type="ECO:0000259" key="5">
    <source>
        <dbReference type="Pfam" id="PF02663"/>
    </source>
</evidence>
<dbReference type="PANTHER" id="PTHR39418">
    <property type="entry name" value="DEHYDROGENASE-RELATED"/>
    <property type="match status" value="1"/>
</dbReference>